<keyword evidence="2" id="KW-1185">Reference proteome</keyword>
<dbReference type="Proteomes" id="UP001385499">
    <property type="component" value="Unassembled WGS sequence"/>
</dbReference>
<proteinExistence type="predicted"/>
<protein>
    <submittedName>
        <fullName evidence="1">Major capsid protein</fullName>
    </submittedName>
</protein>
<dbReference type="EMBL" id="JBAKIA010000005">
    <property type="protein sequence ID" value="MEJ8474461.1"/>
    <property type="molecule type" value="Genomic_DNA"/>
</dbReference>
<organism evidence="1 2">
    <name type="scientific">Roseibium algae</name>
    <dbReference type="NCBI Taxonomy" id="3123038"/>
    <lineage>
        <taxon>Bacteria</taxon>
        <taxon>Pseudomonadati</taxon>
        <taxon>Pseudomonadota</taxon>
        <taxon>Alphaproteobacteria</taxon>
        <taxon>Hyphomicrobiales</taxon>
        <taxon>Stappiaceae</taxon>
        <taxon>Roseibium</taxon>
    </lineage>
</organism>
<dbReference type="RefSeq" id="WP_340274207.1">
    <property type="nucleotide sequence ID" value="NZ_JBAKIA010000005.1"/>
</dbReference>
<accession>A0ABU8TJY8</accession>
<reference evidence="1 2" key="1">
    <citation type="submission" date="2024-02" db="EMBL/GenBank/DDBJ databases">
        <title>Roseibium algae sp. nov., isolated from marine alga (Grateloupia sp.), showing potential in myo-inositol conversion.</title>
        <authorList>
            <person name="Wang Y."/>
        </authorList>
    </citation>
    <scope>NUCLEOTIDE SEQUENCE [LARGE SCALE GENOMIC DNA]</scope>
    <source>
        <strain evidence="1 2">H3510</strain>
    </source>
</reference>
<dbReference type="Pfam" id="PF03864">
    <property type="entry name" value="Phage_cap_E"/>
    <property type="match status" value="1"/>
</dbReference>
<name>A0ABU8TJY8_9HYPH</name>
<gene>
    <name evidence="1" type="ORF">V6575_10205</name>
</gene>
<comment type="caution">
    <text evidence="1">The sequence shown here is derived from an EMBL/GenBank/DDBJ whole genome shotgun (WGS) entry which is preliminary data.</text>
</comment>
<evidence type="ECO:0000313" key="2">
    <source>
        <dbReference type="Proteomes" id="UP001385499"/>
    </source>
</evidence>
<sequence>MAGMDIFNDDAFRLQSLTATVNNQPYRPGQISASGIFEEGSVTTTVISIEEQDGNLGLVEPSERGGPGETTGDDKRKLIPFNVPHYERDDAIKADEIQGIRAFGTESETEQVLDRFRSKTQRHLNDLDMTLEHQRVGATKGIVVTKSGRVLEDCYQRFGIGVPAPINMALDSDGTKVDELLEKDVAWSIEDSLDTFYDGFHVWCGREFHLSMWNHPRIRETYLATNGASALRGPVPDKFEIGKFIFERYKTGKKAKADLGTSYIADDEGCVTPVGVPGLFITRFAPADYMDTVNTPGLPRYSNIVVRPNGKAADIEVQSNPISLCTRPGALRTLKISI</sequence>
<evidence type="ECO:0000313" key="1">
    <source>
        <dbReference type="EMBL" id="MEJ8474461.1"/>
    </source>
</evidence>
<dbReference type="InterPro" id="IPR005564">
    <property type="entry name" value="Major_capsid_GpE"/>
</dbReference>